<comment type="caution">
    <text evidence="6">The sequence shown here is derived from an EMBL/GenBank/DDBJ whole genome shotgun (WGS) entry which is preliminary data.</text>
</comment>
<keyword evidence="2 4" id="KW-0472">Membrane</keyword>
<name>A0AAN7W6L9_9PEZI</name>
<keyword evidence="4" id="KW-1133">Transmembrane helix</keyword>
<gene>
    <name evidence="6" type="ORF">LTR97_009477</name>
</gene>
<evidence type="ECO:0000313" key="7">
    <source>
        <dbReference type="Proteomes" id="UP001310594"/>
    </source>
</evidence>
<keyword evidence="3" id="KW-0325">Glycoprotein</keyword>
<keyword evidence="4" id="KW-0812">Transmembrane</keyword>
<feature type="transmembrane region" description="Helical" evidence="4">
    <location>
        <begin position="106"/>
        <end position="131"/>
    </location>
</feature>
<evidence type="ECO:0000313" key="6">
    <source>
        <dbReference type="EMBL" id="KAK5694886.1"/>
    </source>
</evidence>
<dbReference type="InterPro" id="IPR002165">
    <property type="entry name" value="Plexin_repeat"/>
</dbReference>
<evidence type="ECO:0000256" key="3">
    <source>
        <dbReference type="ARBA" id="ARBA00023180"/>
    </source>
</evidence>
<dbReference type="Pfam" id="PF01437">
    <property type="entry name" value="PSI"/>
    <property type="match status" value="1"/>
</dbReference>
<dbReference type="AlphaFoldDB" id="A0AAN7W6L9"/>
<accession>A0AAN7W6L9</accession>
<evidence type="ECO:0000256" key="2">
    <source>
        <dbReference type="ARBA" id="ARBA00023136"/>
    </source>
</evidence>
<sequence>MASKQAQTTTKLRSIGITSIPTYDPQDTMDQITVTGERAGACWKIQDCGSCTHSKDGCGWCPYSSTCVPTTNLLKPLSDANICPLKSERFELRTKALGCGCSTTTFLSVFVTVFATIAALALIGLLSFAFLTINQTFGTGTWNGVEIEVKEDGTRDERQWRRSNAVTSFFRRTALKATKESEQEHVTERSRLVGSN</sequence>
<proteinExistence type="predicted"/>
<protein>
    <recommendedName>
        <fullName evidence="5">PSI domain-containing protein</fullName>
    </recommendedName>
</protein>
<dbReference type="InterPro" id="IPR016201">
    <property type="entry name" value="PSI"/>
</dbReference>
<dbReference type="Proteomes" id="UP001310594">
    <property type="component" value="Unassembled WGS sequence"/>
</dbReference>
<dbReference type="SMART" id="SM00423">
    <property type="entry name" value="PSI"/>
    <property type="match status" value="1"/>
</dbReference>
<evidence type="ECO:0000259" key="5">
    <source>
        <dbReference type="SMART" id="SM00423"/>
    </source>
</evidence>
<reference evidence="6" key="1">
    <citation type="submission" date="2023-08" db="EMBL/GenBank/DDBJ databases">
        <title>Black Yeasts Isolated from many extreme environments.</title>
        <authorList>
            <person name="Coleine C."/>
            <person name="Stajich J.E."/>
            <person name="Selbmann L."/>
        </authorList>
    </citation>
    <scope>NUCLEOTIDE SEQUENCE</scope>
    <source>
        <strain evidence="6">CCFEE 5810</strain>
    </source>
</reference>
<evidence type="ECO:0000256" key="4">
    <source>
        <dbReference type="SAM" id="Phobius"/>
    </source>
</evidence>
<dbReference type="GO" id="GO:0016020">
    <property type="term" value="C:membrane"/>
    <property type="evidence" value="ECO:0007669"/>
    <property type="project" value="UniProtKB-SubCell"/>
</dbReference>
<comment type="subcellular location">
    <subcellularLocation>
        <location evidence="1">Membrane</location>
    </subcellularLocation>
</comment>
<feature type="domain" description="PSI" evidence="5">
    <location>
        <begin position="41"/>
        <end position="84"/>
    </location>
</feature>
<dbReference type="EMBL" id="JAVRQU010000015">
    <property type="protein sequence ID" value="KAK5694886.1"/>
    <property type="molecule type" value="Genomic_DNA"/>
</dbReference>
<organism evidence="6 7">
    <name type="scientific">Elasticomyces elasticus</name>
    <dbReference type="NCBI Taxonomy" id="574655"/>
    <lineage>
        <taxon>Eukaryota</taxon>
        <taxon>Fungi</taxon>
        <taxon>Dikarya</taxon>
        <taxon>Ascomycota</taxon>
        <taxon>Pezizomycotina</taxon>
        <taxon>Dothideomycetes</taxon>
        <taxon>Dothideomycetidae</taxon>
        <taxon>Mycosphaerellales</taxon>
        <taxon>Teratosphaeriaceae</taxon>
        <taxon>Elasticomyces</taxon>
    </lineage>
</organism>
<evidence type="ECO:0000256" key="1">
    <source>
        <dbReference type="ARBA" id="ARBA00004370"/>
    </source>
</evidence>